<dbReference type="InterPro" id="IPR032675">
    <property type="entry name" value="LRR_dom_sf"/>
</dbReference>
<organism evidence="6">
    <name type="scientific">Darwinula stevensoni</name>
    <dbReference type="NCBI Taxonomy" id="69355"/>
    <lineage>
        <taxon>Eukaryota</taxon>
        <taxon>Metazoa</taxon>
        <taxon>Ecdysozoa</taxon>
        <taxon>Arthropoda</taxon>
        <taxon>Crustacea</taxon>
        <taxon>Oligostraca</taxon>
        <taxon>Ostracoda</taxon>
        <taxon>Podocopa</taxon>
        <taxon>Podocopida</taxon>
        <taxon>Darwinulocopina</taxon>
        <taxon>Darwinuloidea</taxon>
        <taxon>Darwinulidae</taxon>
        <taxon>Darwinula</taxon>
    </lineage>
</organism>
<feature type="domain" description="Peptidase S1" evidence="5">
    <location>
        <begin position="202"/>
        <end position="454"/>
    </location>
</feature>
<evidence type="ECO:0000256" key="2">
    <source>
        <dbReference type="ARBA" id="ARBA00022801"/>
    </source>
</evidence>
<sequence length="454" mass="50734">MKKLEKFLCQGATLGPTLSSGFLEFHSNALKLVDLRNNGISRLEPGAISGFRPDTTIYLNENKITALSEESFRPMLDILSMGDGVLDLSDNLIQCDCEISWLMLGRKYLRNLSGKCNNGTELKDFNSSSLNACPRECPYQCINNLWISLCTPGTVTLSHVDNCRSGELCCQLNMREKTTTTSSSLPDILSVCGRKNYQVTLSKGGKPSQIGQWPWQAAIYDVQEQDIVCGGALIQEQWVLTAAHCVSIQGTDRPRTKKDILVYLGKQHRANVEDDEYVQIRQVSHIFHHKDYSIQNHDSDIALLKLTKPSVLTERVQLICLPTKFDVSDENLQDGMQGWVKCELSLLPKIQSLLEGRRSMDPFFYCSLFQVAGWGVDGSVLPTAVLTDVQLPVISNSLCRRDTAYFTGDITATRTLTSNMFCAGYSKNTSLEGMHDRQCSDVFATPSRKTHRNF</sequence>
<evidence type="ECO:0000313" key="6">
    <source>
        <dbReference type="EMBL" id="CAD7250950.1"/>
    </source>
</evidence>
<dbReference type="PROSITE" id="PS00134">
    <property type="entry name" value="TRYPSIN_HIS"/>
    <property type="match status" value="1"/>
</dbReference>
<dbReference type="Pfam" id="PF00089">
    <property type="entry name" value="Trypsin"/>
    <property type="match status" value="1"/>
</dbReference>
<dbReference type="CDD" id="cd00190">
    <property type="entry name" value="Tryp_SPc"/>
    <property type="match status" value="1"/>
</dbReference>
<dbReference type="OrthoDB" id="6420457at2759"/>
<protein>
    <recommendedName>
        <fullName evidence="5">Peptidase S1 domain-containing protein</fullName>
    </recommendedName>
</protein>
<evidence type="ECO:0000256" key="4">
    <source>
        <dbReference type="ARBA" id="ARBA00023157"/>
    </source>
</evidence>
<dbReference type="GO" id="GO:0006508">
    <property type="term" value="P:proteolysis"/>
    <property type="evidence" value="ECO:0007669"/>
    <property type="project" value="UniProtKB-KW"/>
</dbReference>
<keyword evidence="4" id="KW-1015">Disulfide bond</keyword>
<dbReference type="AlphaFoldDB" id="A0A7R9FQ56"/>
<evidence type="ECO:0000313" key="7">
    <source>
        <dbReference type="Proteomes" id="UP000677054"/>
    </source>
</evidence>
<accession>A0A7R9FQ56</accession>
<dbReference type="EMBL" id="CAJPEV010003176">
    <property type="protein sequence ID" value="CAG0899119.1"/>
    <property type="molecule type" value="Genomic_DNA"/>
</dbReference>
<evidence type="ECO:0000256" key="1">
    <source>
        <dbReference type="ARBA" id="ARBA00022670"/>
    </source>
</evidence>
<keyword evidence="2" id="KW-0378">Hydrolase</keyword>
<keyword evidence="3" id="KW-0720">Serine protease</keyword>
<dbReference type="FunFam" id="2.40.10.10:FF:000060">
    <property type="entry name" value="Acrosin"/>
    <property type="match status" value="1"/>
</dbReference>
<dbReference type="Proteomes" id="UP000677054">
    <property type="component" value="Unassembled WGS sequence"/>
</dbReference>
<dbReference type="InterPro" id="IPR043504">
    <property type="entry name" value="Peptidase_S1_PA_chymotrypsin"/>
</dbReference>
<dbReference type="InterPro" id="IPR009003">
    <property type="entry name" value="Peptidase_S1_PA"/>
</dbReference>
<dbReference type="InterPro" id="IPR001314">
    <property type="entry name" value="Peptidase_S1A"/>
</dbReference>
<dbReference type="EMBL" id="LR902693">
    <property type="protein sequence ID" value="CAD7250950.1"/>
    <property type="molecule type" value="Genomic_DNA"/>
</dbReference>
<gene>
    <name evidence="6" type="ORF">DSTB1V02_LOCUS10719</name>
</gene>
<keyword evidence="7" id="KW-1185">Reference proteome</keyword>
<dbReference type="SUPFAM" id="SSF50494">
    <property type="entry name" value="Trypsin-like serine proteases"/>
    <property type="match status" value="1"/>
</dbReference>
<dbReference type="InterPro" id="IPR018114">
    <property type="entry name" value="TRYPSIN_HIS"/>
</dbReference>
<keyword evidence="1" id="KW-0645">Protease</keyword>
<dbReference type="InterPro" id="IPR001254">
    <property type="entry name" value="Trypsin_dom"/>
</dbReference>
<evidence type="ECO:0000259" key="5">
    <source>
        <dbReference type="PROSITE" id="PS50240"/>
    </source>
</evidence>
<dbReference type="GO" id="GO:0004252">
    <property type="term" value="F:serine-type endopeptidase activity"/>
    <property type="evidence" value="ECO:0007669"/>
    <property type="project" value="InterPro"/>
</dbReference>
<proteinExistence type="predicted"/>
<name>A0A7R9FQ56_9CRUS</name>
<feature type="non-terminal residue" evidence="6">
    <location>
        <position position="454"/>
    </location>
</feature>
<dbReference type="Gene3D" id="2.40.10.10">
    <property type="entry name" value="Trypsin-like serine proteases"/>
    <property type="match status" value="2"/>
</dbReference>
<dbReference type="SMART" id="SM00020">
    <property type="entry name" value="Tryp_SPc"/>
    <property type="match status" value="1"/>
</dbReference>
<dbReference type="Gene3D" id="3.80.10.10">
    <property type="entry name" value="Ribonuclease Inhibitor"/>
    <property type="match status" value="1"/>
</dbReference>
<dbReference type="SUPFAM" id="SSF52058">
    <property type="entry name" value="L domain-like"/>
    <property type="match status" value="1"/>
</dbReference>
<evidence type="ECO:0000256" key="3">
    <source>
        <dbReference type="ARBA" id="ARBA00022825"/>
    </source>
</evidence>
<dbReference type="PANTHER" id="PTHR24252:SF7">
    <property type="entry name" value="HYALIN"/>
    <property type="match status" value="1"/>
</dbReference>
<dbReference type="PANTHER" id="PTHR24252">
    <property type="entry name" value="ACROSIN-RELATED"/>
    <property type="match status" value="1"/>
</dbReference>
<reference evidence="6" key="1">
    <citation type="submission" date="2020-11" db="EMBL/GenBank/DDBJ databases">
        <authorList>
            <person name="Tran Van P."/>
        </authorList>
    </citation>
    <scope>NUCLEOTIDE SEQUENCE</scope>
</reference>
<dbReference type="PRINTS" id="PR00722">
    <property type="entry name" value="CHYMOTRYPSIN"/>
</dbReference>
<dbReference type="PROSITE" id="PS50240">
    <property type="entry name" value="TRYPSIN_DOM"/>
    <property type="match status" value="1"/>
</dbReference>